<keyword evidence="5 8" id="KW-1133">Transmembrane helix</keyword>
<organism evidence="9 10">
    <name type="scientific">Salinisphaera orenii MK-B5</name>
    <dbReference type="NCBI Taxonomy" id="856730"/>
    <lineage>
        <taxon>Bacteria</taxon>
        <taxon>Pseudomonadati</taxon>
        <taxon>Pseudomonadota</taxon>
        <taxon>Gammaproteobacteria</taxon>
        <taxon>Salinisphaerales</taxon>
        <taxon>Salinisphaeraceae</taxon>
        <taxon>Salinisphaera</taxon>
    </lineage>
</organism>
<dbReference type="Gene3D" id="3.30.420.270">
    <property type="match status" value="1"/>
</dbReference>
<evidence type="ECO:0000256" key="2">
    <source>
        <dbReference type="ARBA" id="ARBA00005811"/>
    </source>
</evidence>
<keyword evidence="3" id="KW-1003">Cell membrane</keyword>
<dbReference type="EMBL" id="AYKH01000004">
    <property type="protein sequence ID" value="ROO29453.1"/>
    <property type="molecule type" value="Genomic_DNA"/>
</dbReference>
<dbReference type="AlphaFoldDB" id="A0A423PV30"/>
<gene>
    <name evidence="9" type="ORF">SAOR_03090</name>
</gene>
<evidence type="ECO:0000256" key="7">
    <source>
        <dbReference type="RuleBase" id="RU003879"/>
    </source>
</evidence>
<dbReference type="GO" id="GO:0022857">
    <property type="term" value="F:transmembrane transporter activity"/>
    <property type="evidence" value="ECO:0007669"/>
    <property type="project" value="InterPro"/>
</dbReference>
<name>A0A423PV30_9GAMM</name>
<dbReference type="InterPro" id="IPR003400">
    <property type="entry name" value="ExbD"/>
</dbReference>
<evidence type="ECO:0000256" key="8">
    <source>
        <dbReference type="SAM" id="Phobius"/>
    </source>
</evidence>
<evidence type="ECO:0000313" key="9">
    <source>
        <dbReference type="EMBL" id="ROO29453.1"/>
    </source>
</evidence>
<evidence type="ECO:0000256" key="6">
    <source>
        <dbReference type="ARBA" id="ARBA00023136"/>
    </source>
</evidence>
<accession>A0A423PV30</accession>
<keyword evidence="6 8" id="KW-0472">Membrane</keyword>
<keyword evidence="4 7" id="KW-0812">Transmembrane</keyword>
<feature type="transmembrane region" description="Helical" evidence="8">
    <location>
        <begin position="16"/>
        <end position="36"/>
    </location>
</feature>
<keyword evidence="7" id="KW-0813">Transport</keyword>
<dbReference type="GO" id="GO:0015031">
    <property type="term" value="P:protein transport"/>
    <property type="evidence" value="ECO:0007669"/>
    <property type="project" value="UniProtKB-KW"/>
</dbReference>
<dbReference type="Proteomes" id="UP000283993">
    <property type="component" value="Unassembled WGS sequence"/>
</dbReference>
<dbReference type="RefSeq" id="WP_123630174.1">
    <property type="nucleotide sequence ID" value="NZ_AYKH01000004.1"/>
</dbReference>
<reference evidence="9 10" key="1">
    <citation type="submission" date="2013-10" db="EMBL/GenBank/DDBJ databases">
        <title>Salinisphaera orenii MK-B5 Genome Sequencing.</title>
        <authorList>
            <person name="Lai Q."/>
            <person name="Li C."/>
            <person name="Shao Z."/>
        </authorList>
    </citation>
    <scope>NUCLEOTIDE SEQUENCE [LARGE SCALE GENOMIC DNA]</scope>
    <source>
        <strain evidence="9 10">MK-B5</strain>
    </source>
</reference>
<dbReference type="Pfam" id="PF02472">
    <property type="entry name" value="ExbD"/>
    <property type="match status" value="1"/>
</dbReference>
<keyword evidence="7" id="KW-0653">Protein transport</keyword>
<comment type="subcellular location">
    <subcellularLocation>
        <location evidence="1">Cell membrane</location>
        <topology evidence="1">Single-pass membrane protein</topology>
    </subcellularLocation>
    <subcellularLocation>
        <location evidence="7">Cell membrane</location>
        <topology evidence="7">Single-pass type II membrane protein</topology>
    </subcellularLocation>
</comment>
<evidence type="ECO:0000256" key="1">
    <source>
        <dbReference type="ARBA" id="ARBA00004162"/>
    </source>
</evidence>
<keyword evidence="10" id="KW-1185">Reference proteome</keyword>
<comment type="caution">
    <text evidence="9">The sequence shown here is derived from an EMBL/GenBank/DDBJ whole genome shotgun (WGS) entry which is preliminary data.</text>
</comment>
<evidence type="ECO:0000256" key="3">
    <source>
        <dbReference type="ARBA" id="ARBA00022475"/>
    </source>
</evidence>
<evidence type="ECO:0000256" key="4">
    <source>
        <dbReference type="ARBA" id="ARBA00022692"/>
    </source>
</evidence>
<comment type="similarity">
    <text evidence="2 7">Belongs to the ExbD/TolR family.</text>
</comment>
<dbReference type="PANTHER" id="PTHR30558">
    <property type="entry name" value="EXBD MEMBRANE COMPONENT OF PMF-DRIVEN MACROMOLECULE IMPORT SYSTEM"/>
    <property type="match status" value="1"/>
</dbReference>
<dbReference type="GO" id="GO:0005886">
    <property type="term" value="C:plasma membrane"/>
    <property type="evidence" value="ECO:0007669"/>
    <property type="project" value="UniProtKB-SubCell"/>
</dbReference>
<protein>
    <submittedName>
        <fullName evidence="9">Biopolymer transporter ExbD</fullName>
    </submittedName>
</protein>
<evidence type="ECO:0000256" key="5">
    <source>
        <dbReference type="ARBA" id="ARBA00022989"/>
    </source>
</evidence>
<proteinExistence type="inferred from homology"/>
<dbReference type="PANTHER" id="PTHR30558:SF3">
    <property type="entry name" value="BIOPOLYMER TRANSPORT PROTEIN EXBD-RELATED"/>
    <property type="match status" value="1"/>
</dbReference>
<evidence type="ECO:0000313" key="10">
    <source>
        <dbReference type="Proteomes" id="UP000283993"/>
    </source>
</evidence>
<sequence length="133" mass="14522">MIVPPPKRPRSTEDNILPLINVVFLLLIFFMLAGVLTQSPPFSLTPPSTAETEESAQLESRVLSISADGELAMSGERIDDAALREALVDWPDDKPLQIRADGGLKASELTAVFDLLRELGIAEVNLLTRHDDS</sequence>